<dbReference type="OrthoDB" id="5564966at2"/>
<evidence type="ECO:0000256" key="1">
    <source>
        <dbReference type="ARBA" id="ARBA00008791"/>
    </source>
</evidence>
<evidence type="ECO:0000313" key="4">
    <source>
        <dbReference type="Proteomes" id="UP000002033"/>
    </source>
</evidence>
<dbReference type="eggNOG" id="COG0589">
    <property type="taxonomic scope" value="Bacteria"/>
</dbReference>
<organism evidence="3 4">
    <name type="scientific">Hyphomicrobium denitrificans (strain ATCC 51888 / DSM 1869 / NCIMB 11706 / TK 0415)</name>
    <dbReference type="NCBI Taxonomy" id="582899"/>
    <lineage>
        <taxon>Bacteria</taxon>
        <taxon>Pseudomonadati</taxon>
        <taxon>Pseudomonadota</taxon>
        <taxon>Alphaproteobacteria</taxon>
        <taxon>Hyphomicrobiales</taxon>
        <taxon>Hyphomicrobiaceae</taxon>
        <taxon>Hyphomicrobium</taxon>
    </lineage>
</organism>
<comment type="similarity">
    <text evidence="1">Belongs to the universal stress protein A family.</text>
</comment>
<dbReference type="Proteomes" id="UP000002033">
    <property type="component" value="Chromosome"/>
</dbReference>
<proteinExistence type="inferred from homology"/>
<name>D8JZ42_HYPDA</name>
<dbReference type="PANTHER" id="PTHR46268">
    <property type="entry name" value="STRESS RESPONSE PROTEIN NHAX"/>
    <property type="match status" value="1"/>
</dbReference>
<dbReference type="RefSeq" id="WP_013215803.1">
    <property type="nucleotide sequence ID" value="NC_014313.1"/>
</dbReference>
<dbReference type="CDD" id="cd00293">
    <property type="entry name" value="USP-like"/>
    <property type="match status" value="1"/>
</dbReference>
<gene>
    <name evidence="3" type="ordered locus">Hden_1841</name>
</gene>
<dbReference type="InterPro" id="IPR014729">
    <property type="entry name" value="Rossmann-like_a/b/a_fold"/>
</dbReference>
<protein>
    <submittedName>
        <fullName evidence="3">UspA domain protein</fullName>
    </submittedName>
</protein>
<dbReference type="Gene3D" id="3.40.50.620">
    <property type="entry name" value="HUPs"/>
    <property type="match status" value="1"/>
</dbReference>
<sequence>MVHKILCAVDGTSHSDKAVQFAAELANKLGSKLTIASVNVMIGGARSGAMYLKEDRDVQQALDAAAKAAAAGGAKDVATAYLRSREAAAGVVAYAEQEDFDIIITGTGDKHGLSRLVLGSVAADIAGRAHCTVIIAR</sequence>
<dbReference type="InterPro" id="IPR006016">
    <property type="entry name" value="UspA"/>
</dbReference>
<feature type="domain" description="UspA" evidence="2">
    <location>
        <begin position="1"/>
        <end position="137"/>
    </location>
</feature>
<dbReference type="PRINTS" id="PR01438">
    <property type="entry name" value="UNVRSLSTRESS"/>
</dbReference>
<dbReference type="InterPro" id="IPR006015">
    <property type="entry name" value="Universal_stress_UspA"/>
</dbReference>
<dbReference type="Pfam" id="PF00582">
    <property type="entry name" value="Usp"/>
    <property type="match status" value="1"/>
</dbReference>
<dbReference type="STRING" id="582899.Hden_1841"/>
<dbReference type="EMBL" id="CP002083">
    <property type="protein sequence ID" value="ADJ23644.1"/>
    <property type="molecule type" value="Genomic_DNA"/>
</dbReference>
<keyword evidence="4" id="KW-1185">Reference proteome</keyword>
<evidence type="ECO:0000313" key="3">
    <source>
        <dbReference type="EMBL" id="ADJ23644.1"/>
    </source>
</evidence>
<dbReference type="HOGENOM" id="CLU_049301_11_1_5"/>
<dbReference type="KEGG" id="hdn:Hden_1841"/>
<dbReference type="AlphaFoldDB" id="D8JZ42"/>
<dbReference type="SUPFAM" id="SSF52402">
    <property type="entry name" value="Adenine nucleotide alpha hydrolases-like"/>
    <property type="match status" value="1"/>
</dbReference>
<evidence type="ECO:0000259" key="2">
    <source>
        <dbReference type="Pfam" id="PF00582"/>
    </source>
</evidence>
<reference evidence="4" key="1">
    <citation type="journal article" date="2011" name="J. Bacteriol.">
        <title>Genome sequences of eight morphologically diverse alphaproteobacteria.</title>
        <authorList>
            <consortium name="US DOE Joint Genome Institute"/>
            <person name="Brown P.J."/>
            <person name="Kysela D.T."/>
            <person name="Buechlein A."/>
            <person name="Hemmerich C."/>
            <person name="Brun Y.V."/>
        </authorList>
    </citation>
    <scope>NUCLEOTIDE SEQUENCE [LARGE SCALE GENOMIC DNA]</scope>
    <source>
        <strain evidence="4">ATCC 51888 / DSM 1869 / NCIB 11706 / TK 0415</strain>
    </source>
</reference>
<dbReference type="PANTHER" id="PTHR46268:SF6">
    <property type="entry name" value="UNIVERSAL STRESS PROTEIN UP12"/>
    <property type="match status" value="1"/>
</dbReference>
<accession>D8JZ42</accession>